<dbReference type="Proteomes" id="UP000183015">
    <property type="component" value="Unassembled WGS sequence"/>
</dbReference>
<dbReference type="InterPro" id="IPR056911">
    <property type="entry name" value="Phage_Znf_bind_put"/>
</dbReference>
<accession>A0A1H8B6F5</accession>
<keyword evidence="4" id="KW-1185">Reference proteome</keyword>
<evidence type="ECO:0000313" key="4">
    <source>
        <dbReference type="Proteomes" id="UP000183015"/>
    </source>
</evidence>
<name>A0A1H8B6F5_STRJI</name>
<sequence>MVSAHPAPAAGSGSRTGEVRQPFGPPSSRAEERAWRDAGLLVDTAGSPLPATGTPCGFCDGSDLGDTCPGALTCPKCKAPPGRHCRRPSEWETSQWHAARVQAADLEDQRREDAGDGTMPARWAST</sequence>
<evidence type="ECO:0000259" key="2">
    <source>
        <dbReference type="Pfam" id="PF24623"/>
    </source>
</evidence>
<dbReference type="RefSeq" id="WP_143094822.1">
    <property type="nucleotide sequence ID" value="NZ_BBPN01000016.1"/>
</dbReference>
<evidence type="ECO:0000256" key="1">
    <source>
        <dbReference type="SAM" id="MobiDB-lite"/>
    </source>
</evidence>
<feature type="region of interest" description="Disordered" evidence="1">
    <location>
        <begin position="105"/>
        <end position="126"/>
    </location>
</feature>
<dbReference type="AlphaFoldDB" id="A0A1H8B6F5"/>
<gene>
    <name evidence="3" type="ORF">SAMN05414137_1574</name>
</gene>
<reference evidence="4" key="1">
    <citation type="submission" date="2016-10" db="EMBL/GenBank/DDBJ databases">
        <authorList>
            <person name="Varghese N."/>
        </authorList>
    </citation>
    <scope>NUCLEOTIDE SEQUENCE [LARGE SCALE GENOMIC DNA]</scope>
    <source>
        <strain evidence="4">DSM 45096 / BCRC 16803 / CGMCC 4.1857 / CIP 109030 / JCM 12277 / KCTC 19219 / NBRC 100920 / 33214</strain>
    </source>
</reference>
<dbReference type="EMBL" id="FOAZ01000057">
    <property type="protein sequence ID" value="SEM77628.1"/>
    <property type="molecule type" value="Genomic_DNA"/>
</dbReference>
<feature type="region of interest" description="Disordered" evidence="1">
    <location>
        <begin position="1"/>
        <end position="33"/>
    </location>
</feature>
<dbReference type="Pfam" id="PF24623">
    <property type="entry name" value="Phage_zn_bind_8"/>
    <property type="match status" value="1"/>
</dbReference>
<feature type="compositionally biased region" description="Low complexity" evidence="1">
    <location>
        <begin position="1"/>
        <end position="13"/>
    </location>
</feature>
<organism evidence="3 4">
    <name type="scientific">Streptacidiphilus jiangxiensis</name>
    <dbReference type="NCBI Taxonomy" id="235985"/>
    <lineage>
        <taxon>Bacteria</taxon>
        <taxon>Bacillati</taxon>
        <taxon>Actinomycetota</taxon>
        <taxon>Actinomycetes</taxon>
        <taxon>Kitasatosporales</taxon>
        <taxon>Streptomycetaceae</taxon>
        <taxon>Streptacidiphilus</taxon>
    </lineage>
</organism>
<dbReference type="OrthoDB" id="4196109at2"/>
<feature type="domain" description="DNA-binding phage zinc finger" evidence="2">
    <location>
        <begin position="71"/>
        <end position="113"/>
    </location>
</feature>
<dbReference type="STRING" id="235985.SAMN05414137_1574"/>
<proteinExistence type="predicted"/>
<evidence type="ECO:0000313" key="3">
    <source>
        <dbReference type="EMBL" id="SEM77628.1"/>
    </source>
</evidence>
<protein>
    <recommendedName>
        <fullName evidence="2">DNA-binding phage zinc finger domain-containing protein</fullName>
    </recommendedName>
</protein>